<dbReference type="InterPro" id="IPR011989">
    <property type="entry name" value="ARM-like"/>
</dbReference>
<keyword evidence="10" id="KW-1185">Reference proteome</keyword>
<evidence type="ECO:0000256" key="7">
    <source>
        <dbReference type="SAM" id="MobiDB-lite"/>
    </source>
</evidence>
<protein>
    <submittedName>
        <fullName evidence="9">Armadillo/beta-catenin-like repeat-containing protein</fullName>
    </submittedName>
</protein>
<dbReference type="OrthoDB" id="10250458at2759"/>
<evidence type="ECO:0000259" key="8">
    <source>
        <dbReference type="Pfam" id="PF08609"/>
    </source>
</evidence>
<dbReference type="Proteomes" id="UP000799421">
    <property type="component" value="Unassembled WGS sequence"/>
</dbReference>
<dbReference type="Pfam" id="PF08609">
    <property type="entry name" value="Fes1"/>
    <property type="match status" value="1"/>
</dbReference>
<dbReference type="InterPro" id="IPR013918">
    <property type="entry name" value="Nucleotide_exch_fac_Fes1"/>
</dbReference>
<comment type="similarity">
    <text evidence="2">Belongs to the FES1 family.</text>
</comment>
<evidence type="ECO:0000256" key="6">
    <source>
        <dbReference type="ARBA" id="ARBA00024912"/>
    </source>
</evidence>
<dbReference type="GO" id="GO:0000774">
    <property type="term" value="F:adenyl-nucleotide exchange factor activity"/>
    <property type="evidence" value="ECO:0007669"/>
    <property type="project" value="TreeGrafter"/>
</dbReference>
<dbReference type="EMBL" id="MU005996">
    <property type="protein sequence ID" value="KAF2859199.1"/>
    <property type="molecule type" value="Genomic_DNA"/>
</dbReference>
<proteinExistence type="inferred from homology"/>
<dbReference type="AlphaFoldDB" id="A0A6A7BWW3"/>
<dbReference type="Pfam" id="PF13646">
    <property type="entry name" value="HEAT_2"/>
    <property type="match status" value="1"/>
</dbReference>
<accession>A0A6A7BWW3</accession>
<keyword evidence="5" id="KW-0810">Translation regulation</keyword>
<comment type="function">
    <text evidence="6">Functions as a nucleotide exchange factor (NEF) for Hsp70 chaperones which accelerates the release of ADP. Required for fully efficient Hsp70-mediated folding of proteins.</text>
</comment>
<dbReference type="GO" id="GO:0006417">
    <property type="term" value="P:regulation of translation"/>
    <property type="evidence" value="ECO:0007669"/>
    <property type="project" value="UniProtKB-KW"/>
</dbReference>
<keyword evidence="4" id="KW-0677">Repeat</keyword>
<dbReference type="InterPro" id="IPR016024">
    <property type="entry name" value="ARM-type_fold"/>
</dbReference>
<feature type="domain" description="Nucleotide exchange factor Fes1" evidence="8">
    <location>
        <begin position="7"/>
        <end position="97"/>
    </location>
</feature>
<dbReference type="Gene3D" id="1.25.10.10">
    <property type="entry name" value="Leucine-rich Repeat Variant"/>
    <property type="match status" value="1"/>
</dbReference>
<feature type="region of interest" description="Disordered" evidence="7">
    <location>
        <begin position="1"/>
        <end position="42"/>
    </location>
</feature>
<evidence type="ECO:0000313" key="9">
    <source>
        <dbReference type="EMBL" id="KAF2859199.1"/>
    </source>
</evidence>
<evidence type="ECO:0000256" key="4">
    <source>
        <dbReference type="ARBA" id="ARBA00022737"/>
    </source>
</evidence>
<gene>
    <name evidence="9" type="ORF">K470DRAFT_259084</name>
</gene>
<sequence length="217" mass="23958">MGDKQSLNQLLQWSIENSEASRKDATTQPTDQARDPSRGLNPKALTELLGGPSDADLMKMSMSHITAPMEEVDLEAKMTAFENFEQIIEQLDNANNMDPLGLWPPLIEQLSHEEASMRKMAAWCCSTAVQNNIKSQAKLKSSGAIPKLAKLATNDPDAAVRKKAITALSSEVRNFQPALDELQDALPEEVWKRKDIDAGDMEAIDELIQTLRDRAVG</sequence>
<dbReference type="FunFam" id="1.25.10.10:FF:000434">
    <property type="entry name" value="Hsp70 nucleotide exchange factor fes1"/>
    <property type="match status" value="1"/>
</dbReference>
<dbReference type="InterPro" id="IPR050693">
    <property type="entry name" value="Hsp70_NEF-Inhibitors"/>
</dbReference>
<comment type="subcellular location">
    <subcellularLocation>
        <location evidence="1">Cytoplasm</location>
    </subcellularLocation>
</comment>
<evidence type="ECO:0000313" key="10">
    <source>
        <dbReference type="Proteomes" id="UP000799421"/>
    </source>
</evidence>
<feature type="compositionally biased region" description="Polar residues" evidence="7">
    <location>
        <begin position="1"/>
        <end position="18"/>
    </location>
</feature>
<dbReference type="GO" id="GO:0005783">
    <property type="term" value="C:endoplasmic reticulum"/>
    <property type="evidence" value="ECO:0007669"/>
    <property type="project" value="TreeGrafter"/>
</dbReference>
<name>A0A6A7BWW3_9PEZI</name>
<reference evidence="9" key="1">
    <citation type="journal article" date="2020" name="Stud. Mycol.">
        <title>101 Dothideomycetes genomes: a test case for predicting lifestyles and emergence of pathogens.</title>
        <authorList>
            <person name="Haridas S."/>
            <person name="Albert R."/>
            <person name="Binder M."/>
            <person name="Bloem J."/>
            <person name="Labutti K."/>
            <person name="Salamov A."/>
            <person name="Andreopoulos B."/>
            <person name="Baker S."/>
            <person name="Barry K."/>
            <person name="Bills G."/>
            <person name="Bluhm B."/>
            <person name="Cannon C."/>
            <person name="Castanera R."/>
            <person name="Culley D."/>
            <person name="Daum C."/>
            <person name="Ezra D."/>
            <person name="Gonzalez J."/>
            <person name="Henrissat B."/>
            <person name="Kuo A."/>
            <person name="Liang C."/>
            <person name="Lipzen A."/>
            <person name="Lutzoni F."/>
            <person name="Magnuson J."/>
            <person name="Mondo S."/>
            <person name="Nolan M."/>
            <person name="Ohm R."/>
            <person name="Pangilinan J."/>
            <person name="Park H.-J."/>
            <person name="Ramirez L."/>
            <person name="Alfaro M."/>
            <person name="Sun H."/>
            <person name="Tritt A."/>
            <person name="Yoshinaga Y."/>
            <person name="Zwiers L.-H."/>
            <person name="Turgeon B."/>
            <person name="Goodwin S."/>
            <person name="Spatafora J."/>
            <person name="Crous P."/>
            <person name="Grigoriev I."/>
        </authorList>
    </citation>
    <scope>NUCLEOTIDE SEQUENCE</scope>
    <source>
        <strain evidence="9">CBS 480.64</strain>
    </source>
</reference>
<organism evidence="9 10">
    <name type="scientific">Piedraia hortae CBS 480.64</name>
    <dbReference type="NCBI Taxonomy" id="1314780"/>
    <lineage>
        <taxon>Eukaryota</taxon>
        <taxon>Fungi</taxon>
        <taxon>Dikarya</taxon>
        <taxon>Ascomycota</taxon>
        <taxon>Pezizomycotina</taxon>
        <taxon>Dothideomycetes</taxon>
        <taxon>Dothideomycetidae</taxon>
        <taxon>Capnodiales</taxon>
        <taxon>Piedraiaceae</taxon>
        <taxon>Piedraia</taxon>
    </lineage>
</organism>
<dbReference type="SUPFAM" id="SSF48371">
    <property type="entry name" value="ARM repeat"/>
    <property type="match status" value="1"/>
</dbReference>
<evidence type="ECO:0000256" key="5">
    <source>
        <dbReference type="ARBA" id="ARBA00022845"/>
    </source>
</evidence>
<evidence type="ECO:0000256" key="3">
    <source>
        <dbReference type="ARBA" id="ARBA00022490"/>
    </source>
</evidence>
<evidence type="ECO:0000256" key="1">
    <source>
        <dbReference type="ARBA" id="ARBA00004496"/>
    </source>
</evidence>
<keyword evidence="3" id="KW-0963">Cytoplasm</keyword>
<evidence type="ECO:0000256" key="2">
    <source>
        <dbReference type="ARBA" id="ARBA00011045"/>
    </source>
</evidence>
<dbReference type="PANTHER" id="PTHR19316">
    <property type="entry name" value="PROTEIN FOLDING REGULATOR"/>
    <property type="match status" value="1"/>
</dbReference>
<dbReference type="PANTHER" id="PTHR19316:SF18">
    <property type="entry name" value="HSP70-BINDING PROTEIN 1"/>
    <property type="match status" value="1"/>
</dbReference>